<dbReference type="AlphaFoldDB" id="W9P9J4"/>
<dbReference type="HOGENOM" id="CLU_3384795_0_0_1"/>
<organism evidence="1">
    <name type="scientific">Fusarium oxysporum f. sp. pisi HDV247</name>
    <dbReference type="NCBI Taxonomy" id="1080344"/>
    <lineage>
        <taxon>Eukaryota</taxon>
        <taxon>Fungi</taxon>
        <taxon>Dikarya</taxon>
        <taxon>Ascomycota</taxon>
        <taxon>Pezizomycotina</taxon>
        <taxon>Sordariomycetes</taxon>
        <taxon>Hypocreomycetidae</taxon>
        <taxon>Hypocreales</taxon>
        <taxon>Nectriaceae</taxon>
        <taxon>Fusarium</taxon>
        <taxon>Fusarium oxysporum species complex</taxon>
    </lineage>
</organism>
<reference evidence="1" key="2">
    <citation type="submission" date="2012-05" db="EMBL/GenBank/DDBJ databases">
        <title>Annotation of the Genome Sequence of Fusarium oxysporum HDV247.</title>
        <authorList>
            <consortium name="The Broad Institute Genomics Platform"/>
            <person name="Ma L.-J."/>
            <person name="Corby-Kistler H."/>
            <person name="Broz K."/>
            <person name="Gale L.R."/>
            <person name="Jonkers W."/>
            <person name="O'Donnell K."/>
            <person name="Ploetz R."/>
            <person name="Steinberg C."/>
            <person name="Schwartz D.C."/>
            <person name="VanEtten H."/>
            <person name="Zhou S."/>
            <person name="Young S.K."/>
            <person name="Zeng Q."/>
            <person name="Gargeya S."/>
            <person name="Fitzgerald M."/>
            <person name="Abouelleil A."/>
            <person name="Alvarado L."/>
            <person name="Chapman S.B."/>
            <person name="Gainer-Dewar J."/>
            <person name="Goldberg J."/>
            <person name="Griggs A."/>
            <person name="Gujja S."/>
            <person name="Hansen M."/>
            <person name="Howarth C."/>
            <person name="Imamovic A."/>
            <person name="Ireland A."/>
            <person name="Larimer J."/>
            <person name="McCowan C."/>
            <person name="Murphy C."/>
            <person name="Pearson M."/>
            <person name="Poon T.W."/>
            <person name="Priest M."/>
            <person name="Roberts A."/>
            <person name="Saif S."/>
            <person name="Shea T."/>
            <person name="Sykes S."/>
            <person name="Wortman J."/>
            <person name="Nusbaum C."/>
            <person name="Birren B."/>
        </authorList>
    </citation>
    <scope>NUCLEOTIDE SEQUENCE</scope>
    <source>
        <strain evidence="1">HDV247</strain>
    </source>
</reference>
<sequence length="33" mass="3541">MRGALDEMISRRACMKVIGRDKACDASISCPVG</sequence>
<dbReference type="EMBL" id="JH650974">
    <property type="protein sequence ID" value="EXA39686.1"/>
    <property type="molecule type" value="Genomic_DNA"/>
</dbReference>
<reference evidence="1" key="1">
    <citation type="submission" date="2011-10" db="EMBL/GenBank/DDBJ databases">
        <title>The Genome Sequence of Fusarium oxysporum HDV247.</title>
        <authorList>
            <consortium name="The Broad Institute Genome Sequencing Platform"/>
            <person name="Ma L.-J."/>
            <person name="Gale L.R."/>
            <person name="Schwartz D.C."/>
            <person name="Zhou S."/>
            <person name="Corby-Kistler H."/>
            <person name="Young S.K."/>
            <person name="Zeng Q."/>
            <person name="Gargeya S."/>
            <person name="Fitzgerald M."/>
            <person name="Haas B."/>
            <person name="Abouelleil A."/>
            <person name="Alvarado L."/>
            <person name="Arachchi H.M."/>
            <person name="Berlin A."/>
            <person name="Brown A."/>
            <person name="Chapman S.B."/>
            <person name="Chen Z."/>
            <person name="Dunbar C."/>
            <person name="Freedman E."/>
            <person name="Gearin G."/>
            <person name="Goldberg J."/>
            <person name="Griggs A."/>
            <person name="Gujja S."/>
            <person name="Heiman D."/>
            <person name="Howarth C."/>
            <person name="Larson L."/>
            <person name="Lui A."/>
            <person name="MacDonald P.J.P."/>
            <person name="Montmayeur A."/>
            <person name="Murphy C."/>
            <person name="Neiman D."/>
            <person name="Pearson M."/>
            <person name="Priest M."/>
            <person name="Roberts A."/>
            <person name="Saif S."/>
            <person name="Shea T."/>
            <person name="Shenoy N."/>
            <person name="Sisk P."/>
            <person name="Stolte C."/>
            <person name="Sykes S."/>
            <person name="Wortman J."/>
            <person name="Nusbaum C."/>
            <person name="Birren B."/>
        </authorList>
    </citation>
    <scope>NUCLEOTIDE SEQUENCE [LARGE SCALE GENOMIC DNA]</scope>
    <source>
        <strain evidence="1">HDV247</strain>
    </source>
</reference>
<name>W9P9J4_FUSOX</name>
<protein>
    <submittedName>
        <fullName evidence="1">Uncharacterized protein</fullName>
    </submittedName>
</protein>
<dbReference type="Proteomes" id="UP000030751">
    <property type="component" value="Unassembled WGS sequence"/>
</dbReference>
<accession>W9P9J4</accession>
<evidence type="ECO:0000313" key="1">
    <source>
        <dbReference type="EMBL" id="EXA39686.1"/>
    </source>
</evidence>
<gene>
    <name evidence="1" type="ORF">FOVG_11172</name>
</gene>
<proteinExistence type="predicted"/>